<evidence type="ECO:0000256" key="5">
    <source>
        <dbReference type="RuleBase" id="RU367124"/>
    </source>
</evidence>
<dbReference type="GO" id="GO:0005576">
    <property type="term" value="C:extracellular region"/>
    <property type="evidence" value="ECO:0007669"/>
    <property type="project" value="UniProtKB-SubCell"/>
</dbReference>
<proteinExistence type="inferred from homology"/>
<comment type="function">
    <text evidence="5">Effector that suppresses plant defense responses during pathogen infection.</text>
</comment>
<evidence type="ECO:0000256" key="2">
    <source>
        <dbReference type="ARBA" id="ARBA00010400"/>
    </source>
</evidence>
<sequence>MRLHYILLVAAATVFVSVDGVEARAGSAQTTVSTTALSGLNPVVRSLASTEANGGNDKTFLRRSNEDDEDGVGEEQDHDNGDENEEEEERLNFAGLKKMTDMEGLQKTIEVMRREVLLHRLKAKKRIHKELADMLKLLDIKANDIAKMYK</sequence>
<dbReference type="Pfam" id="PF16810">
    <property type="entry name" value="RXLR"/>
    <property type="match status" value="1"/>
</dbReference>
<dbReference type="AlphaFoldDB" id="A0A8T1WP47"/>
<evidence type="ECO:0000256" key="1">
    <source>
        <dbReference type="ARBA" id="ARBA00004613"/>
    </source>
</evidence>
<name>A0A8T1WP47_9STRA</name>
<evidence type="ECO:0000313" key="7">
    <source>
        <dbReference type="EMBL" id="KAG7394118.1"/>
    </source>
</evidence>
<feature type="signal peptide" evidence="5">
    <location>
        <begin position="1"/>
        <end position="23"/>
    </location>
</feature>
<comment type="domain">
    <text evidence="5">The RxLR-dEER motif acts to carry the protein into the host cell cytoplasm through binding to cell surface phosphatidylinositol-3-phosphate.</text>
</comment>
<dbReference type="EMBL" id="JAGDFL010000298">
    <property type="protein sequence ID" value="KAG7394118.1"/>
    <property type="molecule type" value="Genomic_DNA"/>
</dbReference>
<gene>
    <name evidence="7" type="ORF">PHYBOEH_005645</name>
</gene>
<protein>
    <recommendedName>
        <fullName evidence="5">RxLR effector protein</fullName>
    </recommendedName>
</protein>
<comment type="subcellular location">
    <subcellularLocation>
        <location evidence="1 5">Secreted</location>
    </subcellularLocation>
</comment>
<keyword evidence="8" id="KW-1185">Reference proteome</keyword>
<evidence type="ECO:0000256" key="4">
    <source>
        <dbReference type="ARBA" id="ARBA00022729"/>
    </source>
</evidence>
<evidence type="ECO:0000256" key="6">
    <source>
        <dbReference type="SAM" id="MobiDB-lite"/>
    </source>
</evidence>
<evidence type="ECO:0000256" key="3">
    <source>
        <dbReference type="ARBA" id="ARBA00022525"/>
    </source>
</evidence>
<evidence type="ECO:0000313" key="8">
    <source>
        <dbReference type="Proteomes" id="UP000693981"/>
    </source>
</evidence>
<comment type="similarity">
    <text evidence="2 5">Belongs to the RxLR effector family.</text>
</comment>
<reference evidence="7" key="1">
    <citation type="submission" date="2021-02" db="EMBL/GenBank/DDBJ databases">
        <authorList>
            <person name="Palmer J.M."/>
        </authorList>
    </citation>
    <scope>NUCLEOTIDE SEQUENCE</scope>
    <source>
        <strain evidence="7">SCRP23</strain>
    </source>
</reference>
<feature type="region of interest" description="Disordered" evidence="6">
    <location>
        <begin position="49"/>
        <end position="89"/>
    </location>
</feature>
<keyword evidence="4 5" id="KW-0732">Signal</keyword>
<comment type="caution">
    <text evidence="7">The sequence shown here is derived from an EMBL/GenBank/DDBJ whole genome shotgun (WGS) entry which is preliminary data.</text>
</comment>
<dbReference type="Proteomes" id="UP000693981">
    <property type="component" value="Unassembled WGS sequence"/>
</dbReference>
<dbReference type="InterPro" id="IPR031825">
    <property type="entry name" value="RXLR"/>
</dbReference>
<feature type="compositionally biased region" description="Acidic residues" evidence="6">
    <location>
        <begin position="66"/>
        <end position="89"/>
    </location>
</feature>
<organism evidence="7 8">
    <name type="scientific">Phytophthora boehmeriae</name>
    <dbReference type="NCBI Taxonomy" id="109152"/>
    <lineage>
        <taxon>Eukaryota</taxon>
        <taxon>Sar</taxon>
        <taxon>Stramenopiles</taxon>
        <taxon>Oomycota</taxon>
        <taxon>Peronosporomycetes</taxon>
        <taxon>Peronosporales</taxon>
        <taxon>Peronosporaceae</taxon>
        <taxon>Phytophthora</taxon>
    </lineage>
</organism>
<keyword evidence="3 5" id="KW-0964">Secreted</keyword>
<accession>A0A8T1WP47</accession>
<feature type="chain" id="PRO_5035959895" description="RxLR effector protein" evidence="5">
    <location>
        <begin position="24"/>
        <end position="150"/>
    </location>
</feature>